<gene>
    <name evidence="1" type="ORF">V6N12_036762</name>
</gene>
<accession>A0ABR1ZTP7</accession>
<comment type="caution">
    <text evidence="1">The sequence shown here is derived from an EMBL/GenBank/DDBJ whole genome shotgun (WGS) entry which is preliminary data.</text>
</comment>
<protein>
    <submittedName>
        <fullName evidence="1">Uncharacterized protein</fullName>
    </submittedName>
</protein>
<reference evidence="1 2" key="1">
    <citation type="journal article" date="2024" name="G3 (Bethesda)">
        <title>Genome assembly of Hibiscus sabdariffa L. provides insights into metabolisms of medicinal natural products.</title>
        <authorList>
            <person name="Kim T."/>
        </authorList>
    </citation>
    <scope>NUCLEOTIDE SEQUENCE [LARGE SCALE GENOMIC DNA]</scope>
    <source>
        <strain evidence="1">TK-2024</strain>
        <tissue evidence="1">Old leaves</tissue>
    </source>
</reference>
<dbReference type="EMBL" id="JBBPBM010001457">
    <property type="protein sequence ID" value="KAK8484090.1"/>
    <property type="molecule type" value="Genomic_DNA"/>
</dbReference>
<sequence>MGNCTDNFHKAFCETDEGFGSRRSTMSSPPLGLGTKHTSASGVAIEEGYGGLKDKKWFMVIIGDWYDNEGPDVPVEFSAGVGNKRNGELHKQLVGQCLMVKFYDYEGKIRRAEWVESIGIDMERRRGRDERLKRNTCRRCDADCREEYGWYTSLIECQRQGICVAVEGTFSDMWAWSRHVGLGVSSQLGRPTYMGGGLRSLSIPMQRRRSRAENVLT</sequence>
<evidence type="ECO:0000313" key="2">
    <source>
        <dbReference type="Proteomes" id="UP001472677"/>
    </source>
</evidence>
<organism evidence="1 2">
    <name type="scientific">Hibiscus sabdariffa</name>
    <name type="common">roselle</name>
    <dbReference type="NCBI Taxonomy" id="183260"/>
    <lineage>
        <taxon>Eukaryota</taxon>
        <taxon>Viridiplantae</taxon>
        <taxon>Streptophyta</taxon>
        <taxon>Embryophyta</taxon>
        <taxon>Tracheophyta</taxon>
        <taxon>Spermatophyta</taxon>
        <taxon>Magnoliopsida</taxon>
        <taxon>eudicotyledons</taxon>
        <taxon>Gunneridae</taxon>
        <taxon>Pentapetalae</taxon>
        <taxon>rosids</taxon>
        <taxon>malvids</taxon>
        <taxon>Malvales</taxon>
        <taxon>Malvaceae</taxon>
        <taxon>Malvoideae</taxon>
        <taxon>Hibiscus</taxon>
    </lineage>
</organism>
<name>A0ABR1ZTP7_9ROSI</name>
<proteinExistence type="predicted"/>
<dbReference type="Proteomes" id="UP001472677">
    <property type="component" value="Unassembled WGS sequence"/>
</dbReference>
<keyword evidence="2" id="KW-1185">Reference proteome</keyword>
<evidence type="ECO:0000313" key="1">
    <source>
        <dbReference type="EMBL" id="KAK8484090.1"/>
    </source>
</evidence>